<feature type="non-terminal residue" evidence="7">
    <location>
        <position position="1"/>
    </location>
</feature>
<evidence type="ECO:0000256" key="5">
    <source>
        <dbReference type="ARBA" id="ARBA00023136"/>
    </source>
</evidence>
<accession>A0A382DWM4</accession>
<evidence type="ECO:0000313" key="7">
    <source>
        <dbReference type="EMBL" id="SVB42141.1"/>
    </source>
</evidence>
<feature type="transmembrane region" description="Helical" evidence="6">
    <location>
        <begin position="307"/>
        <end position="326"/>
    </location>
</feature>
<dbReference type="GO" id="GO:0005886">
    <property type="term" value="C:plasma membrane"/>
    <property type="evidence" value="ECO:0007669"/>
    <property type="project" value="UniProtKB-SubCell"/>
</dbReference>
<feature type="transmembrane region" description="Helical" evidence="6">
    <location>
        <begin position="332"/>
        <end position="352"/>
    </location>
</feature>
<keyword evidence="3 6" id="KW-0812">Transmembrane</keyword>
<dbReference type="AlphaFoldDB" id="A0A382DWM4"/>
<keyword evidence="4 6" id="KW-1133">Transmembrane helix</keyword>
<evidence type="ECO:0000256" key="6">
    <source>
        <dbReference type="SAM" id="Phobius"/>
    </source>
</evidence>
<keyword evidence="2" id="KW-1003">Cell membrane</keyword>
<proteinExistence type="predicted"/>
<dbReference type="EMBL" id="UINC01041201">
    <property type="protein sequence ID" value="SVB42141.1"/>
    <property type="molecule type" value="Genomic_DNA"/>
</dbReference>
<feature type="transmembrane region" description="Helical" evidence="6">
    <location>
        <begin position="240"/>
        <end position="259"/>
    </location>
</feature>
<evidence type="ECO:0008006" key="8">
    <source>
        <dbReference type="Google" id="ProtNLM"/>
    </source>
</evidence>
<comment type="subcellular location">
    <subcellularLocation>
        <location evidence="1">Cell membrane</location>
        <topology evidence="1">Multi-pass membrane protein</topology>
    </subcellularLocation>
</comment>
<name>A0A382DWM4_9ZZZZ</name>
<gene>
    <name evidence="7" type="ORF">METZ01_LOCUS194995</name>
</gene>
<evidence type="ECO:0000256" key="2">
    <source>
        <dbReference type="ARBA" id="ARBA00022475"/>
    </source>
</evidence>
<feature type="transmembrane region" description="Helical" evidence="6">
    <location>
        <begin position="45"/>
        <end position="68"/>
    </location>
</feature>
<evidence type="ECO:0000256" key="1">
    <source>
        <dbReference type="ARBA" id="ARBA00004651"/>
    </source>
</evidence>
<dbReference type="InterPro" id="IPR050833">
    <property type="entry name" value="Poly_Biosynth_Transport"/>
</dbReference>
<feature type="transmembrane region" description="Helical" evidence="6">
    <location>
        <begin position="80"/>
        <end position="102"/>
    </location>
</feature>
<evidence type="ECO:0000256" key="4">
    <source>
        <dbReference type="ARBA" id="ARBA00022989"/>
    </source>
</evidence>
<keyword evidence="5 6" id="KW-0472">Membrane</keyword>
<dbReference type="PANTHER" id="PTHR30250">
    <property type="entry name" value="PST FAMILY PREDICTED COLANIC ACID TRANSPORTER"/>
    <property type="match status" value="1"/>
</dbReference>
<dbReference type="PANTHER" id="PTHR30250:SF11">
    <property type="entry name" value="O-ANTIGEN TRANSPORTER-RELATED"/>
    <property type="match status" value="1"/>
</dbReference>
<protein>
    <recommendedName>
        <fullName evidence="8">Polysaccharide biosynthesis protein C-terminal domain-containing protein</fullName>
    </recommendedName>
</protein>
<feature type="transmembrane region" description="Helical" evidence="6">
    <location>
        <begin position="108"/>
        <end position="127"/>
    </location>
</feature>
<feature type="transmembrane region" description="Helical" evidence="6">
    <location>
        <begin position="279"/>
        <end position="300"/>
    </location>
</feature>
<sequence>RVIAGHPAGRLRSVVQPAAILGGSLALGLVLMATVLAPWMVDSLFAGHGVLLVGLLLVLIGLGAGHLARGVLAGLGHFGGYARYFIGDGVGRLVLVGLLTLFVADEVAVYGLAVGGAPFLGVAAALVGQRRVGRRPSDSAPEDPPAVGRRAELGALAPALGALLVASVSAAVVLNVSPLAVELLAGPAEVDAAGRFLNALLVARVPLFLFQAVQASLLPKLSALAADQKFDEFRRVLGRLLALVGSLGLAAVVGCALVGHRVVEVAFGAEFAVDRRDMVLLAASSAVLMVVLCLAQALIAHRCQGRMALAWLVGLVAFPLVLALGGDLFLRVELALLATVATTMVVMVVLLARRSRLLH</sequence>
<reference evidence="7" key="1">
    <citation type="submission" date="2018-05" db="EMBL/GenBank/DDBJ databases">
        <authorList>
            <person name="Lanie J.A."/>
            <person name="Ng W.-L."/>
            <person name="Kazmierczak K.M."/>
            <person name="Andrzejewski T.M."/>
            <person name="Davidsen T.M."/>
            <person name="Wayne K.J."/>
            <person name="Tettelin H."/>
            <person name="Glass J.I."/>
            <person name="Rusch D."/>
            <person name="Podicherti R."/>
            <person name="Tsui H.-C.T."/>
            <person name="Winkler M.E."/>
        </authorList>
    </citation>
    <scope>NUCLEOTIDE SEQUENCE</scope>
</reference>
<feature type="transmembrane region" description="Helical" evidence="6">
    <location>
        <begin position="18"/>
        <end position="39"/>
    </location>
</feature>
<organism evidence="7">
    <name type="scientific">marine metagenome</name>
    <dbReference type="NCBI Taxonomy" id="408172"/>
    <lineage>
        <taxon>unclassified sequences</taxon>
        <taxon>metagenomes</taxon>
        <taxon>ecological metagenomes</taxon>
    </lineage>
</organism>
<evidence type="ECO:0000256" key="3">
    <source>
        <dbReference type="ARBA" id="ARBA00022692"/>
    </source>
</evidence>